<name>A0ABD3K117_EUCGL</name>
<feature type="transmembrane region" description="Helical" evidence="8">
    <location>
        <begin position="472"/>
        <end position="499"/>
    </location>
</feature>
<dbReference type="Pfam" id="PF13962">
    <property type="entry name" value="PGG"/>
    <property type="match status" value="1"/>
</dbReference>
<comment type="caution">
    <text evidence="10">The sequence shown here is derived from an EMBL/GenBank/DDBJ whole genome shotgun (WGS) entry which is preliminary data.</text>
</comment>
<dbReference type="SMART" id="SM00248">
    <property type="entry name" value="ANK"/>
    <property type="match status" value="5"/>
</dbReference>
<dbReference type="GO" id="GO:0016020">
    <property type="term" value="C:membrane"/>
    <property type="evidence" value="ECO:0007669"/>
    <property type="project" value="UniProtKB-SubCell"/>
</dbReference>
<evidence type="ECO:0000256" key="2">
    <source>
        <dbReference type="ARBA" id="ARBA00022692"/>
    </source>
</evidence>
<dbReference type="Proteomes" id="UP001634007">
    <property type="component" value="Unassembled WGS sequence"/>
</dbReference>
<feature type="transmembrane region" description="Helical" evidence="8">
    <location>
        <begin position="407"/>
        <end position="427"/>
    </location>
</feature>
<dbReference type="Gene3D" id="1.25.40.20">
    <property type="entry name" value="Ankyrin repeat-containing domain"/>
    <property type="match status" value="2"/>
</dbReference>
<evidence type="ECO:0000256" key="6">
    <source>
        <dbReference type="ARBA" id="ARBA00023136"/>
    </source>
</evidence>
<dbReference type="PANTHER" id="PTHR24186">
    <property type="entry name" value="PROTEIN PHOSPHATASE 1 REGULATORY SUBUNIT"/>
    <property type="match status" value="1"/>
</dbReference>
<keyword evidence="5" id="KW-0040">ANK repeat</keyword>
<accession>A0ABD3K117</accession>
<dbReference type="InterPro" id="IPR002110">
    <property type="entry name" value="Ankyrin_rpt"/>
</dbReference>
<dbReference type="InterPro" id="IPR036770">
    <property type="entry name" value="Ankyrin_rpt-contain_sf"/>
</dbReference>
<dbReference type="SUPFAM" id="SSF48403">
    <property type="entry name" value="Ankyrin repeat"/>
    <property type="match status" value="1"/>
</dbReference>
<evidence type="ECO:0000256" key="3">
    <source>
        <dbReference type="ARBA" id="ARBA00022737"/>
    </source>
</evidence>
<feature type="compositionally biased region" description="Basic and acidic residues" evidence="7">
    <location>
        <begin position="1"/>
        <end position="20"/>
    </location>
</feature>
<evidence type="ECO:0000313" key="10">
    <source>
        <dbReference type="EMBL" id="KAL3733615.1"/>
    </source>
</evidence>
<evidence type="ECO:0000256" key="1">
    <source>
        <dbReference type="ARBA" id="ARBA00004141"/>
    </source>
</evidence>
<reference evidence="10 11" key="1">
    <citation type="submission" date="2024-11" db="EMBL/GenBank/DDBJ databases">
        <title>Chromosome-level genome assembly of Eucalyptus globulus Labill. provides insights into its genome evolution.</title>
        <authorList>
            <person name="Li X."/>
        </authorList>
    </citation>
    <scope>NUCLEOTIDE SEQUENCE [LARGE SCALE GENOMIC DNA]</scope>
    <source>
        <strain evidence="10">CL2024</strain>
        <tissue evidence="10">Fresh tender leaves</tissue>
    </source>
</reference>
<sequence>MRSAIREKEQEMKMKEDGKPSPKYMDPSMYKAAKEGNFTALENSIRKYGEDEPRLDLLKLETRKGNSLVHLAAESGHEDFIKQVLRKCPQLVAKPNNSCRECAQLFDKPDKSCCGADTPLHIAARTRPFKVMETILSEAKLREGKATTETPCTQKMKEMENGGTARIITSLLSKTNGAGNTALHEALRNGDEKMGMLLWSEDEEMVGSVNKAGESALYVAAELGIEKVVKEMVKFLESGRQREESVRDRALRGPEGQNPLHAAVLAGSRMKALLKAMPELIKEADKHGRTSLDYVAFSGYHNLVRQLLELDISSICSGHPKVIKEIIWQYLDVGELVEVKGQYILYARVDQTTRNIKGETAFDIDDLTKETRVISSVTMVNWRQLGLPHHWNFQGGFLPSTNEQKSAASLMIATLITTVAFAAAFTLPGGYNNNAFPGQGVALLRSSRHLKWFIISDTNAMTCSIMRPYVNYYVIMAVLTCVVLQSTAISFEMGLAAVLPDDTYVRTIQSKLRWFACLESRIEMSLTVKI</sequence>
<dbReference type="Pfam" id="PF12796">
    <property type="entry name" value="Ank_2"/>
    <property type="match status" value="2"/>
</dbReference>
<keyword evidence="3" id="KW-0677">Repeat</keyword>
<evidence type="ECO:0000256" key="5">
    <source>
        <dbReference type="ARBA" id="ARBA00023043"/>
    </source>
</evidence>
<keyword evidence="4 8" id="KW-1133">Transmembrane helix</keyword>
<feature type="domain" description="PGG" evidence="9">
    <location>
        <begin position="403"/>
        <end position="466"/>
    </location>
</feature>
<keyword evidence="11" id="KW-1185">Reference proteome</keyword>
<protein>
    <recommendedName>
        <fullName evidence="9">PGG domain-containing protein</fullName>
    </recommendedName>
</protein>
<evidence type="ECO:0000259" key="9">
    <source>
        <dbReference type="Pfam" id="PF13962"/>
    </source>
</evidence>
<organism evidence="10 11">
    <name type="scientific">Eucalyptus globulus</name>
    <name type="common">Tasmanian blue gum</name>
    <dbReference type="NCBI Taxonomy" id="34317"/>
    <lineage>
        <taxon>Eukaryota</taxon>
        <taxon>Viridiplantae</taxon>
        <taxon>Streptophyta</taxon>
        <taxon>Embryophyta</taxon>
        <taxon>Tracheophyta</taxon>
        <taxon>Spermatophyta</taxon>
        <taxon>Magnoliopsida</taxon>
        <taxon>eudicotyledons</taxon>
        <taxon>Gunneridae</taxon>
        <taxon>Pentapetalae</taxon>
        <taxon>rosids</taxon>
        <taxon>malvids</taxon>
        <taxon>Myrtales</taxon>
        <taxon>Myrtaceae</taxon>
        <taxon>Myrtoideae</taxon>
        <taxon>Eucalypteae</taxon>
        <taxon>Eucalyptus</taxon>
    </lineage>
</organism>
<keyword evidence="2 8" id="KW-0812">Transmembrane</keyword>
<feature type="region of interest" description="Disordered" evidence="7">
    <location>
        <begin position="1"/>
        <end position="25"/>
    </location>
</feature>
<evidence type="ECO:0000256" key="7">
    <source>
        <dbReference type="SAM" id="MobiDB-lite"/>
    </source>
</evidence>
<evidence type="ECO:0000256" key="4">
    <source>
        <dbReference type="ARBA" id="ARBA00022989"/>
    </source>
</evidence>
<dbReference type="InterPro" id="IPR026961">
    <property type="entry name" value="PGG_dom"/>
</dbReference>
<dbReference type="AlphaFoldDB" id="A0ABD3K117"/>
<keyword evidence="6 8" id="KW-0472">Membrane</keyword>
<proteinExistence type="predicted"/>
<gene>
    <name evidence="10" type="ORF">ACJRO7_023044</name>
</gene>
<dbReference type="EMBL" id="JBJKBG010000006">
    <property type="protein sequence ID" value="KAL3733615.1"/>
    <property type="molecule type" value="Genomic_DNA"/>
</dbReference>
<dbReference type="PANTHER" id="PTHR24186:SF36">
    <property type="entry name" value="SERINE_THREONINE-PROTEIN PHOSPHATASE 6 REGULATORY ANKYRIN REPEAT SUBUNIT A-LIKE"/>
    <property type="match status" value="1"/>
</dbReference>
<evidence type="ECO:0000313" key="11">
    <source>
        <dbReference type="Proteomes" id="UP001634007"/>
    </source>
</evidence>
<comment type="subcellular location">
    <subcellularLocation>
        <location evidence="1">Membrane</location>
        <topology evidence="1">Multi-pass membrane protein</topology>
    </subcellularLocation>
</comment>
<evidence type="ECO:0000256" key="8">
    <source>
        <dbReference type="SAM" id="Phobius"/>
    </source>
</evidence>